<gene>
    <name evidence="2" type="ORF">EKO27_g4938</name>
</gene>
<proteinExistence type="predicted"/>
<dbReference type="EMBL" id="RYZI01000124">
    <property type="protein sequence ID" value="RWA10175.1"/>
    <property type="molecule type" value="Genomic_DNA"/>
</dbReference>
<dbReference type="Proteomes" id="UP000286045">
    <property type="component" value="Unassembled WGS sequence"/>
</dbReference>
<protein>
    <submittedName>
        <fullName evidence="2">Uncharacterized protein</fullName>
    </submittedName>
</protein>
<evidence type="ECO:0000313" key="3">
    <source>
        <dbReference type="Proteomes" id="UP000286045"/>
    </source>
</evidence>
<keyword evidence="3" id="KW-1185">Reference proteome</keyword>
<name>A0A439D6Z4_9PEZI</name>
<accession>A0A439D6Z4</accession>
<dbReference type="STRING" id="363999.A0A439D6Z4"/>
<organism evidence="2 3">
    <name type="scientific">Xylaria grammica</name>
    <dbReference type="NCBI Taxonomy" id="363999"/>
    <lineage>
        <taxon>Eukaryota</taxon>
        <taxon>Fungi</taxon>
        <taxon>Dikarya</taxon>
        <taxon>Ascomycota</taxon>
        <taxon>Pezizomycotina</taxon>
        <taxon>Sordariomycetes</taxon>
        <taxon>Xylariomycetidae</taxon>
        <taxon>Xylariales</taxon>
        <taxon>Xylariaceae</taxon>
        <taxon>Xylaria</taxon>
    </lineage>
</organism>
<sequence length="302" mass="33091">MSLPPPDNLDDIFDALVQPRPVLSREDFQKFKQADADAFKETQVVSTVIPIIEGEVGDGKSVAGQVPFTNLEHLTDGFLVPGNPDRYYGARPEQLDRQVRTQLGGHIVPSTQHNLPIAPNFFLTAKGPDGTLSIAKRQACYDGALGARGMKSLRAYGDPGLHPDNKAYTLTSIYHGGTLTIYASYPLSRGSLGMRCEYATTQINGYALTGNIDAFRTGVSAYRNARDWARQKRDEAIERANEAAAVRSRHNLPAVGLDYDRNSDSDSDSDSDANIPPAKRARKFRGRQYASVKSEGEERAIC</sequence>
<reference evidence="2 3" key="1">
    <citation type="submission" date="2018-12" db="EMBL/GenBank/DDBJ databases">
        <title>Draft genome sequence of Xylaria grammica IHI A82.</title>
        <authorList>
            <person name="Buettner E."/>
            <person name="Kellner H."/>
        </authorList>
    </citation>
    <scope>NUCLEOTIDE SEQUENCE [LARGE SCALE GENOMIC DNA]</scope>
    <source>
        <strain evidence="2 3">IHI A82</strain>
    </source>
</reference>
<dbReference type="AlphaFoldDB" id="A0A439D6Z4"/>
<evidence type="ECO:0000313" key="2">
    <source>
        <dbReference type="EMBL" id="RWA10175.1"/>
    </source>
</evidence>
<evidence type="ECO:0000256" key="1">
    <source>
        <dbReference type="SAM" id="MobiDB-lite"/>
    </source>
</evidence>
<comment type="caution">
    <text evidence="2">The sequence shown here is derived from an EMBL/GenBank/DDBJ whole genome shotgun (WGS) entry which is preliminary data.</text>
</comment>
<feature type="region of interest" description="Disordered" evidence="1">
    <location>
        <begin position="255"/>
        <end position="302"/>
    </location>
</feature>